<keyword evidence="3" id="KW-1185">Reference proteome</keyword>
<accession>A0A0A7LAR8</accession>
<evidence type="ECO:0000313" key="3">
    <source>
        <dbReference type="Proteomes" id="UP000030787"/>
    </source>
</evidence>
<dbReference type="Proteomes" id="UP000030787">
    <property type="component" value="Chromosome"/>
</dbReference>
<proteinExistence type="predicted"/>
<dbReference type="HOGENOM" id="CLU_150447_0_0_2"/>
<name>A0A0A7LAR8_9ARCH</name>
<gene>
    <name evidence="2" type="ORF">Mpt1_c01820</name>
</gene>
<dbReference type="SUPFAM" id="SSF54593">
    <property type="entry name" value="Glyoxalase/Bleomycin resistance protein/Dihydroxybiphenyl dioxygenase"/>
    <property type="match status" value="1"/>
</dbReference>
<reference evidence="2 3" key="1">
    <citation type="journal article" date="2014" name="Appl. Environ. Microbiol.">
        <title>Comparative Genome Analysis of 'Candidatus Methanoplasma termitum' Indicates a New Mode of Energy Metabolism in the Seventh Order of Methanogens.</title>
        <authorList>
            <person name="Lang K."/>
            <person name="Schuldes J."/>
            <person name="Klingl A."/>
            <person name="Poehlein A."/>
            <person name="Daniel R."/>
            <person name="Brune A."/>
        </authorList>
    </citation>
    <scope>NUCLEOTIDE SEQUENCE [LARGE SCALE GENOMIC DNA]</scope>
    <source>
        <strain evidence="3">Mpt1</strain>
    </source>
</reference>
<protein>
    <submittedName>
        <fullName evidence="2">Glyoxalase-like domain protein</fullName>
    </submittedName>
</protein>
<dbReference type="InterPro" id="IPR029068">
    <property type="entry name" value="Glyas_Bleomycin-R_OHBP_Dase"/>
</dbReference>
<dbReference type="EMBL" id="CP010070">
    <property type="protein sequence ID" value="AIZ56083.1"/>
    <property type="molecule type" value="Genomic_DNA"/>
</dbReference>
<organism evidence="2 3">
    <name type="scientific">Candidatus Methanoplasma termitum</name>
    <dbReference type="NCBI Taxonomy" id="1577791"/>
    <lineage>
        <taxon>Archaea</taxon>
        <taxon>Methanobacteriati</taxon>
        <taxon>Thermoplasmatota</taxon>
        <taxon>Thermoplasmata</taxon>
        <taxon>Methanomassiliicoccales</taxon>
        <taxon>Methanomassiliicoccaceae</taxon>
        <taxon>Candidatus Methanoplasma</taxon>
    </lineage>
</organism>
<dbReference type="InterPro" id="IPR037523">
    <property type="entry name" value="VOC_core"/>
</dbReference>
<dbReference type="STRING" id="1577791.Mpt1_c01820"/>
<evidence type="ECO:0000313" key="2">
    <source>
        <dbReference type="EMBL" id="AIZ56083.1"/>
    </source>
</evidence>
<evidence type="ECO:0000259" key="1">
    <source>
        <dbReference type="PROSITE" id="PS51819"/>
    </source>
</evidence>
<dbReference type="PROSITE" id="PS51819">
    <property type="entry name" value="VOC"/>
    <property type="match status" value="1"/>
</dbReference>
<dbReference type="KEGG" id="mear:Mpt1_c01820"/>
<dbReference type="AlphaFoldDB" id="A0A0A7LAR8"/>
<dbReference type="InterPro" id="IPR004360">
    <property type="entry name" value="Glyas_Fos-R_dOase_dom"/>
</dbReference>
<dbReference type="Gene3D" id="3.10.180.10">
    <property type="entry name" value="2,3-Dihydroxybiphenyl 1,2-Dioxygenase, domain 1"/>
    <property type="match status" value="1"/>
</dbReference>
<feature type="domain" description="VOC" evidence="1">
    <location>
        <begin position="42"/>
        <end position="148"/>
    </location>
</feature>
<dbReference type="Pfam" id="PF00903">
    <property type="entry name" value="Glyoxalase"/>
    <property type="match status" value="1"/>
</dbReference>
<sequence length="154" mass="16937">MFSSDIRVIGIDIFKKVMVRCMPIGDPGGGNFEYTVEGLPKSIYMSVVPCSDIGRGISFYNGILGMNIVYKKEKEAVVRRDGATLLLKASGSVGIDTGIFLGVENPYDLHRRLVDEGVIFVKDPVRAPMGVYTSFKDYDGNIIHAIETNARVKL</sequence>